<reference evidence="2" key="1">
    <citation type="submission" date="2016-03" db="EMBL/GenBank/DDBJ databases">
        <title>Characterization of Acinetobacter baumannii phage vB_AbaM_ME3.</title>
        <authorList>
            <person name="Buttimer C.T.H."/>
            <person name="Elbreki M."/>
            <person name="Coffey A."/>
        </authorList>
    </citation>
    <scope>NUCLEOTIDE SEQUENCE [LARGE SCALE GENOMIC DNA]</scope>
</reference>
<dbReference type="EMBL" id="KU935715">
    <property type="protein sequence ID" value="AND75187.1"/>
    <property type="molecule type" value="Genomic_DNA"/>
</dbReference>
<evidence type="ECO:0000313" key="1">
    <source>
        <dbReference type="EMBL" id="AND75187.1"/>
    </source>
</evidence>
<gene>
    <name evidence="1" type="ORF">ME3_26</name>
</gene>
<evidence type="ECO:0000313" key="2">
    <source>
        <dbReference type="Proteomes" id="UP000225947"/>
    </source>
</evidence>
<keyword evidence="2" id="KW-1185">Reference proteome</keyword>
<dbReference type="Proteomes" id="UP000225947">
    <property type="component" value="Segment"/>
</dbReference>
<proteinExistence type="predicted"/>
<protein>
    <submittedName>
        <fullName evidence="1">Uncharacterized protein</fullName>
    </submittedName>
</protein>
<sequence>MNINLKLALPIVNSEGKTSVVKVDSSLMLTPYYATEEDIVPTFPNIKEEDLTHLRRLLFNASISVDRLTDKIQFLKLLTDFQLFSLKRDYVICSVTNEFAKRMNADAVKAKSQSKSLGDFSVSVSQTSDTTVISKIFSDSKECLENLETLIRETEETQILPSEFVKGRYNPNNKHTYGRLWWLTDLDNGARVTDGYASKKYLYNGNLYKSATLNRYSSVENVDTVSYYLRGDNEE</sequence>
<name>A0A172Q010_9CAUD</name>
<accession>A0A172Q010</accession>
<organism evidence="1 2">
    <name type="scientific">Acinetobacter phage vB_AbaM_ME3</name>
    <dbReference type="NCBI Taxonomy" id="1837876"/>
    <lineage>
        <taxon>Viruses</taxon>
        <taxon>Duplodnaviria</taxon>
        <taxon>Heunggongvirae</taxon>
        <taxon>Uroviricota</taxon>
        <taxon>Caudoviricetes</taxon>
        <taxon>Metrivirus</taxon>
        <taxon>Metrivirus ME3</taxon>
    </lineage>
</organism>